<dbReference type="eggNOG" id="ENOG502ZWKQ">
    <property type="taxonomic scope" value="Bacteria"/>
</dbReference>
<accession>C4GCS0</accession>
<evidence type="ECO:0000313" key="2">
    <source>
        <dbReference type="Proteomes" id="UP000003494"/>
    </source>
</evidence>
<evidence type="ECO:0008006" key="3">
    <source>
        <dbReference type="Google" id="ProtNLM"/>
    </source>
</evidence>
<proteinExistence type="predicted"/>
<evidence type="ECO:0000313" key="1">
    <source>
        <dbReference type="EMBL" id="EEP27770.1"/>
    </source>
</evidence>
<protein>
    <recommendedName>
        <fullName evidence="3">Sel1 repeat protein</fullName>
    </recommendedName>
</protein>
<dbReference type="STRING" id="626523.GCWU000342_01764"/>
<gene>
    <name evidence="1" type="ORF">GCWU000342_01764</name>
</gene>
<dbReference type="HOGENOM" id="CLU_2425302_0_0_9"/>
<sequence length="91" mass="10223">MAYFNNQKARMRAGKKKVTFRGTMANADWIALFDRAATGDLDAIMKLAEGYLLGSYGEKNLIKARKWASFAARKEHPGARELLEKIKKESG</sequence>
<dbReference type="InterPro" id="IPR011990">
    <property type="entry name" value="TPR-like_helical_dom_sf"/>
</dbReference>
<organism evidence="1 2">
    <name type="scientific">Shuttleworthella satelles DSM 14600</name>
    <dbReference type="NCBI Taxonomy" id="626523"/>
    <lineage>
        <taxon>Bacteria</taxon>
        <taxon>Bacillati</taxon>
        <taxon>Bacillota</taxon>
        <taxon>Clostridia</taxon>
        <taxon>Lachnospirales</taxon>
        <taxon>Lachnospiraceae</taxon>
        <taxon>Shuttleworthella</taxon>
    </lineage>
</organism>
<keyword evidence="2" id="KW-1185">Reference proteome</keyword>
<dbReference type="RefSeq" id="WP_006906761.1">
    <property type="nucleotide sequence ID" value="NZ_GG665867.1"/>
</dbReference>
<name>C4GCS0_9FIRM</name>
<dbReference type="AlphaFoldDB" id="C4GCS0"/>
<reference evidence="1" key="1">
    <citation type="submission" date="2009-04" db="EMBL/GenBank/DDBJ databases">
        <authorList>
            <person name="Weinstock G."/>
            <person name="Sodergren E."/>
            <person name="Clifton S."/>
            <person name="Fulton L."/>
            <person name="Fulton B."/>
            <person name="Courtney L."/>
            <person name="Fronick C."/>
            <person name="Harrison M."/>
            <person name="Strong C."/>
            <person name="Farmer C."/>
            <person name="Delahaunty K."/>
            <person name="Markovic C."/>
            <person name="Hall O."/>
            <person name="Minx P."/>
            <person name="Tomlinson C."/>
            <person name="Mitreva M."/>
            <person name="Nelson J."/>
            <person name="Hou S."/>
            <person name="Wollam A."/>
            <person name="Pepin K.H."/>
            <person name="Johnson M."/>
            <person name="Bhonagiri V."/>
            <person name="Nash W.E."/>
            <person name="Warren W."/>
            <person name="Chinwalla A."/>
            <person name="Mardis E.R."/>
            <person name="Wilson R.K."/>
        </authorList>
    </citation>
    <scope>NUCLEOTIDE SEQUENCE [LARGE SCALE GENOMIC DNA]</scope>
    <source>
        <strain evidence="1">DSM 14600</strain>
    </source>
</reference>
<dbReference type="Gene3D" id="1.25.40.10">
    <property type="entry name" value="Tetratricopeptide repeat domain"/>
    <property type="match status" value="1"/>
</dbReference>
<comment type="caution">
    <text evidence="1">The sequence shown here is derived from an EMBL/GenBank/DDBJ whole genome shotgun (WGS) entry which is preliminary data.</text>
</comment>
<dbReference type="EMBL" id="ACIP02000004">
    <property type="protein sequence ID" value="EEP27770.1"/>
    <property type="molecule type" value="Genomic_DNA"/>
</dbReference>
<dbReference type="Proteomes" id="UP000003494">
    <property type="component" value="Unassembled WGS sequence"/>
</dbReference>